<protein>
    <recommendedName>
        <fullName evidence="4">Protein TIFY</fullName>
    </recommendedName>
    <alternativeName>
        <fullName evidence="4">Jasmonate ZIM domain-containing protein</fullName>
    </alternativeName>
</protein>
<dbReference type="Pfam" id="PF09425">
    <property type="entry name" value="Jas_motif"/>
    <property type="match status" value="1"/>
</dbReference>
<evidence type="ECO:0000256" key="2">
    <source>
        <dbReference type="ARBA" id="ARBA00022819"/>
    </source>
</evidence>
<keyword evidence="2 4" id="KW-1184">Jasmonic acid signaling pathway</keyword>
<evidence type="ECO:0000313" key="8">
    <source>
        <dbReference type="Proteomes" id="UP000275267"/>
    </source>
</evidence>
<organism evidence="7 8">
    <name type="scientific">Panicum miliaceum</name>
    <name type="common">Proso millet</name>
    <name type="synonym">Broomcorn millet</name>
    <dbReference type="NCBI Taxonomy" id="4540"/>
    <lineage>
        <taxon>Eukaryota</taxon>
        <taxon>Viridiplantae</taxon>
        <taxon>Streptophyta</taxon>
        <taxon>Embryophyta</taxon>
        <taxon>Tracheophyta</taxon>
        <taxon>Spermatophyta</taxon>
        <taxon>Magnoliopsida</taxon>
        <taxon>Liliopsida</taxon>
        <taxon>Poales</taxon>
        <taxon>Poaceae</taxon>
        <taxon>PACMAD clade</taxon>
        <taxon>Panicoideae</taxon>
        <taxon>Panicodae</taxon>
        <taxon>Paniceae</taxon>
        <taxon>Panicinae</taxon>
        <taxon>Panicum</taxon>
        <taxon>Panicum sect. Panicum</taxon>
    </lineage>
</organism>
<dbReference type="EMBL" id="PQIB02000005">
    <property type="protein sequence ID" value="RLN19942.1"/>
    <property type="molecule type" value="Genomic_DNA"/>
</dbReference>
<dbReference type="GO" id="GO:0005634">
    <property type="term" value="C:nucleus"/>
    <property type="evidence" value="ECO:0007669"/>
    <property type="project" value="UniProtKB-SubCell"/>
</dbReference>
<accession>A0A3L6SIL6</accession>
<comment type="function">
    <text evidence="4">Repressor of jasmonate responses.</text>
</comment>
<feature type="region of interest" description="Disordered" evidence="5">
    <location>
        <begin position="25"/>
        <end position="76"/>
    </location>
</feature>
<dbReference type="AlphaFoldDB" id="A0A3L6SIL6"/>
<feature type="compositionally biased region" description="Low complexity" evidence="5">
    <location>
        <begin position="131"/>
        <end position="142"/>
    </location>
</feature>
<evidence type="ECO:0000256" key="5">
    <source>
        <dbReference type="SAM" id="MobiDB-lite"/>
    </source>
</evidence>
<comment type="caution">
    <text evidence="7">The sequence shown here is derived from an EMBL/GenBank/DDBJ whole genome shotgun (WGS) entry which is preliminary data.</text>
</comment>
<comment type="domain">
    <text evidence="4">The jas domain is required for interaction with COI1.</text>
</comment>
<dbReference type="OrthoDB" id="694307at2759"/>
<keyword evidence="3" id="KW-0832">Ubl conjugation</keyword>
<dbReference type="Pfam" id="PF06200">
    <property type="entry name" value="tify"/>
    <property type="match status" value="1"/>
</dbReference>
<dbReference type="InterPro" id="IPR010399">
    <property type="entry name" value="Tify_dom"/>
</dbReference>
<dbReference type="SMART" id="SM00979">
    <property type="entry name" value="TIFY"/>
    <property type="match status" value="1"/>
</dbReference>
<keyword evidence="4" id="KW-0539">Nucleus</keyword>
<dbReference type="GO" id="GO:2000022">
    <property type="term" value="P:regulation of jasmonic acid mediated signaling pathway"/>
    <property type="evidence" value="ECO:0007669"/>
    <property type="project" value="UniProtKB-UniRule"/>
</dbReference>
<dbReference type="GO" id="GO:0009611">
    <property type="term" value="P:response to wounding"/>
    <property type="evidence" value="ECO:0007669"/>
    <property type="project" value="UniProtKB-UniRule"/>
</dbReference>
<evidence type="ECO:0000256" key="4">
    <source>
        <dbReference type="RuleBase" id="RU369065"/>
    </source>
</evidence>
<evidence type="ECO:0000256" key="1">
    <source>
        <dbReference type="ARBA" id="ARBA00008614"/>
    </source>
</evidence>
<dbReference type="PANTHER" id="PTHR33077:SF52">
    <property type="entry name" value="PROTEIN TIFY 11D"/>
    <property type="match status" value="1"/>
</dbReference>
<dbReference type="PANTHER" id="PTHR33077">
    <property type="entry name" value="PROTEIN TIFY 4A-RELATED-RELATED"/>
    <property type="match status" value="1"/>
</dbReference>
<feature type="domain" description="Tify" evidence="6">
    <location>
        <begin position="76"/>
        <end position="111"/>
    </location>
</feature>
<feature type="compositionally biased region" description="Polar residues" evidence="5">
    <location>
        <begin position="64"/>
        <end position="73"/>
    </location>
</feature>
<keyword evidence="8" id="KW-1185">Reference proteome</keyword>
<dbReference type="GO" id="GO:0031347">
    <property type="term" value="P:regulation of defense response"/>
    <property type="evidence" value="ECO:0007669"/>
    <property type="project" value="UniProtKB-UniRule"/>
</dbReference>
<name>A0A3L6SIL6_PANMI</name>
<comment type="subcellular location">
    <subcellularLocation>
        <location evidence="4">Nucleus</location>
    </subcellularLocation>
</comment>
<dbReference type="PROSITE" id="PS51320">
    <property type="entry name" value="TIFY"/>
    <property type="match status" value="1"/>
</dbReference>
<evidence type="ECO:0000313" key="7">
    <source>
        <dbReference type="EMBL" id="RLN19942.1"/>
    </source>
</evidence>
<gene>
    <name evidence="7" type="ORF">C2845_PM02G15240</name>
</gene>
<sequence length="200" mass="21305">MAAAAGSSRFAVTCGLLRQYTREQQQQQLGGLDGAFRLPPPPVATTEEAEETDGRTMQLFPTRAGTSQPSSQERPVVREKAPLTIVYDGRVLVFEDYPADKAEELMQLAGSGTSAAPQNKEAPAAVQQEKPAANPSAAAALPDLPIARKASLQRFLQKRKHRINTAEPYSKVTASLLPEKDVAGSGNPARDGPAASWLGL</sequence>
<dbReference type="Proteomes" id="UP000275267">
    <property type="component" value="Unassembled WGS sequence"/>
</dbReference>
<evidence type="ECO:0000259" key="6">
    <source>
        <dbReference type="PROSITE" id="PS51320"/>
    </source>
</evidence>
<reference evidence="8" key="1">
    <citation type="journal article" date="2019" name="Nat. Commun.">
        <title>The genome of broomcorn millet.</title>
        <authorList>
            <person name="Zou C."/>
            <person name="Miki D."/>
            <person name="Li D."/>
            <person name="Tang Q."/>
            <person name="Xiao L."/>
            <person name="Rajput S."/>
            <person name="Deng P."/>
            <person name="Jia W."/>
            <person name="Huang R."/>
            <person name="Zhang M."/>
            <person name="Sun Y."/>
            <person name="Hu J."/>
            <person name="Fu X."/>
            <person name="Schnable P.S."/>
            <person name="Li F."/>
            <person name="Zhang H."/>
            <person name="Feng B."/>
            <person name="Zhu X."/>
            <person name="Liu R."/>
            <person name="Schnable J.C."/>
            <person name="Zhu J.-K."/>
            <person name="Zhang H."/>
        </authorList>
    </citation>
    <scope>NUCLEOTIDE SEQUENCE [LARGE SCALE GENOMIC DNA]</scope>
</reference>
<comment type="similarity">
    <text evidence="1 4">Belongs to the TIFY/JAZ family.</text>
</comment>
<evidence type="ECO:0000256" key="3">
    <source>
        <dbReference type="ARBA" id="ARBA00022843"/>
    </source>
</evidence>
<dbReference type="InterPro" id="IPR040390">
    <property type="entry name" value="TIFY/JAZ"/>
</dbReference>
<proteinExistence type="inferred from homology"/>
<feature type="region of interest" description="Disordered" evidence="5">
    <location>
        <begin position="159"/>
        <end position="200"/>
    </location>
</feature>
<dbReference type="STRING" id="4540.A0A3L6SIL6"/>
<feature type="region of interest" description="Disordered" evidence="5">
    <location>
        <begin position="111"/>
        <end position="142"/>
    </location>
</feature>
<dbReference type="InterPro" id="IPR018467">
    <property type="entry name" value="CCT_CS"/>
</dbReference>